<accession>A0A6C0AQC7</accession>
<dbReference type="PANTHER" id="PTHR34180">
    <property type="entry name" value="PEPTIDASE C45"/>
    <property type="match status" value="1"/>
</dbReference>
<reference evidence="2" key="1">
    <citation type="journal article" date="2020" name="Nature">
        <title>Giant virus diversity and host interactions through global metagenomics.</title>
        <authorList>
            <person name="Schulz F."/>
            <person name="Roux S."/>
            <person name="Paez-Espino D."/>
            <person name="Jungbluth S."/>
            <person name="Walsh D.A."/>
            <person name="Denef V.J."/>
            <person name="McMahon K.D."/>
            <person name="Konstantinidis K.T."/>
            <person name="Eloe-Fadrosh E.A."/>
            <person name="Kyrpides N.C."/>
            <person name="Woyke T."/>
        </authorList>
    </citation>
    <scope>NUCLEOTIDE SEQUENCE</scope>
    <source>
        <strain evidence="2">GVMAG-S-1101165-79</strain>
    </source>
</reference>
<dbReference type="InterPro" id="IPR047801">
    <property type="entry name" value="Peptidase_C45"/>
</dbReference>
<evidence type="ECO:0000256" key="1">
    <source>
        <dbReference type="SAM" id="MobiDB-lite"/>
    </source>
</evidence>
<feature type="compositionally biased region" description="Basic residues" evidence="1">
    <location>
        <begin position="484"/>
        <end position="510"/>
    </location>
</feature>
<evidence type="ECO:0000313" key="2">
    <source>
        <dbReference type="EMBL" id="QHS82049.1"/>
    </source>
</evidence>
<proteinExistence type="predicted"/>
<dbReference type="PANTHER" id="PTHR34180:SF1">
    <property type="entry name" value="BETA-ALANYL-DOPAMINE_CARCININE HYDROLASE"/>
    <property type="match status" value="1"/>
</dbReference>
<sequence>MSEEKTKNGISYEKNGWKYISIHGKPKDRGYAYGYLCAKEFNEIKKMLEFFMMESFGVEWKTLVQEVSDDFKEMTKTEFKELYDEMEGISEGCRANGCETTLDEIIAWNFYMSIPYWYSSKSDNKVGKEGGAKDRCSAFIAVGDDWTKDGKIVCAHNSFTDYIDGQYLNVVLDLNPEDGCRFIMQTSPCSIWSRSDFFVTANGIIGTETTIGGFIPYEKRWPIGYRIRKAMQYGKTLDEYCEILKHENSGDYANSWLFGDTNTNEILRIELGLKYQNIERTKNGYFIGFNAPYDERIRNLEVNNSGFYDIRRHQGARLVRLGDLMDQHKGKLNIEVAKQIISDHYDVYLLKDDNPCSRTVCSHYDLDAREYMSQESRPKPFAPHGAVDGIVCDTDLAKKMSFIGKFGASCDIGFNKDEFCKKHRQYKKFCPYLLDRPTQPWTEFTIHDSKSKEEEDGKDKEEEDGKDKEEEERKDKEEEEEKKATKKLKGGFRLTKKGRKYRNKTKKLKK</sequence>
<dbReference type="EMBL" id="MN740762">
    <property type="protein sequence ID" value="QHS82049.1"/>
    <property type="molecule type" value="Genomic_DNA"/>
</dbReference>
<dbReference type="InterPro" id="IPR047794">
    <property type="entry name" value="C45_proenzyme-like"/>
</dbReference>
<name>A0A6C0AQC7_9ZZZZ</name>
<feature type="region of interest" description="Disordered" evidence="1">
    <location>
        <begin position="444"/>
        <end position="510"/>
    </location>
</feature>
<feature type="compositionally biased region" description="Basic and acidic residues" evidence="1">
    <location>
        <begin position="445"/>
        <end position="476"/>
    </location>
</feature>
<dbReference type="Gene3D" id="3.60.60.30">
    <property type="match status" value="1"/>
</dbReference>
<dbReference type="AlphaFoldDB" id="A0A6C0AQC7"/>
<dbReference type="NCBIfam" id="NF040521">
    <property type="entry name" value="C45_proenzyme"/>
    <property type="match status" value="1"/>
</dbReference>
<protein>
    <submittedName>
        <fullName evidence="2">Uncharacterized protein</fullName>
    </submittedName>
</protein>
<organism evidence="2">
    <name type="scientific">viral metagenome</name>
    <dbReference type="NCBI Taxonomy" id="1070528"/>
    <lineage>
        <taxon>unclassified sequences</taxon>
        <taxon>metagenomes</taxon>
        <taxon>organismal metagenomes</taxon>
    </lineage>
</organism>